<keyword evidence="1" id="KW-0812">Transmembrane</keyword>
<feature type="transmembrane region" description="Helical" evidence="1">
    <location>
        <begin position="349"/>
        <end position="367"/>
    </location>
</feature>
<dbReference type="RefSeq" id="WP_420243395.1">
    <property type="nucleotide sequence ID" value="NZ_BOPV01000001.1"/>
</dbReference>
<reference evidence="2" key="1">
    <citation type="submission" date="2021-02" db="EMBL/GenBank/DDBJ databases">
        <title>Genome sequence of Rhodospirillales sp. strain TMPK1 isolated from soil.</title>
        <authorList>
            <person name="Nakai R."/>
            <person name="Kusada H."/>
            <person name="Tamaki H."/>
        </authorList>
    </citation>
    <scope>NUCLEOTIDE SEQUENCE</scope>
    <source>
        <strain evidence="2">TMPK1</strain>
    </source>
</reference>
<feature type="transmembrane region" description="Helical" evidence="1">
    <location>
        <begin position="92"/>
        <end position="112"/>
    </location>
</feature>
<dbReference type="Proteomes" id="UP000681075">
    <property type="component" value="Unassembled WGS sequence"/>
</dbReference>
<sequence>MSGWFRFATSRRRIVALAAIGLFFWLGLWAQPHAAVPIAGGLRPVVAQSVTQVAASKKDETPVNPAALANAITYQYVSFVKSCAMCDVIGTVYQGAALLAATLFVAFTVYFYDALVTGFAVFMVFSILRVALAFGDAQRGPAMLRSLFLRSLLLVGILLFFGGGRPETPVVTIWDAQEAQNYPGLRRYLDWIYQPFTATLVELPRIILAAGEMISPNGSFATASMAVSRGDGTGDVDGLDHIPGCNLNAFAILGVAGDSPESYVLRPILTQQSASIDQSSVGVTVNNAAIGGMLCSLARMNRMIAVGFVLGGKMATLDKHNILMESANTILRDGITTGTQEVLQQGGGWLIMGLYGFFTVLIAFYLIDTLVAATLLTVMAPFWLAAPAFPGGGKYFMQALRMALHAMLTVAFVALPVALVAALIAYTPAILSTDSVTFTSFKDLFDAIARRDPALNMSLFDSRFLYMLLIPMIGIGLMGKAAAYASAWAQTQDTGGGFVGAASQHGQQAAAFSGGRFNWKTSKLPSPNSSKSRT</sequence>
<organism evidence="2 3">
    <name type="scientific">Roseiterribacter gracilis</name>
    <dbReference type="NCBI Taxonomy" id="2812848"/>
    <lineage>
        <taxon>Bacteria</taxon>
        <taxon>Pseudomonadati</taxon>
        <taxon>Pseudomonadota</taxon>
        <taxon>Alphaproteobacteria</taxon>
        <taxon>Rhodospirillales</taxon>
        <taxon>Roseiterribacteraceae</taxon>
        <taxon>Roseiterribacter</taxon>
    </lineage>
</organism>
<dbReference type="EMBL" id="BOPV01000001">
    <property type="protein sequence ID" value="GIL40291.1"/>
    <property type="molecule type" value="Genomic_DNA"/>
</dbReference>
<name>A0A8S8XEH2_9PROT</name>
<feature type="transmembrane region" description="Helical" evidence="1">
    <location>
        <begin position="147"/>
        <end position="164"/>
    </location>
</feature>
<gene>
    <name evidence="2" type="ORF">TMPK1_25280</name>
</gene>
<protein>
    <submittedName>
        <fullName evidence="2">Uncharacterized protein</fullName>
    </submittedName>
</protein>
<evidence type="ECO:0000313" key="3">
    <source>
        <dbReference type="Proteomes" id="UP000681075"/>
    </source>
</evidence>
<evidence type="ECO:0000313" key="2">
    <source>
        <dbReference type="EMBL" id="GIL40291.1"/>
    </source>
</evidence>
<feature type="transmembrane region" description="Helical" evidence="1">
    <location>
        <begin position="464"/>
        <end position="483"/>
    </location>
</feature>
<keyword evidence="1" id="KW-0472">Membrane</keyword>
<comment type="caution">
    <text evidence="2">The sequence shown here is derived from an EMBL/GenBank/DDBJ whole genome shotgun (WGS) entry which is preliminary data.</text>
</comment>
<dbReference type="AlphaFoldDB" id="A0A8S8XEH2"/>
<proteinExistence type="predicted"/>
<keyword evidence="3" id="KW-1185">Reference proteome</keyword>
<accession>A0A8S8XEH2</accession>
<feature type="transmembrane region" description="Helical" evidence="1">
    <location>
        <begin position="373"/>
        <end position="391"/>
    </location>
</feature>
<feature type="transmembrane region" description="Helical" evidence="1">
    <location>
        <begin position="403"/>
        <end position="426"/>
    </location>
</feature>
<feature type="transmembrane region" description="Helical" evidence="1">
    <location>
        <begin position="118"/>
        <end position="135"/>
    </location>
</feature>
<evidence type="ECO:0000256" key="1">
    <source>
        <dbReference type="SAM" id="Phobius"/>
    </source>
</evidence>
<keyword evidence="1" id="KW-1133">Transmembrane helix</keyword>